<dbReference type="PROSITE" id="PS51482">
    <property type="entry name" value="DEGV"/>
    <property type="match status" value="1"/>
</dbReference>
<protein>
    <submittedName>
        <fullName evidence="2">DegV family protein</fullName>
    </submittedName>
</protein>
<name>A0ABU4VMA0_9ACTN</name>
<reference evidence="2 3" key="1">
    <citation type="submission" date="2023-11" db="EMBL/GenBank/DDBJ databases">
        <authorList>
            <person name="Xu M."/>
            <person name="Jiang T."/>
        </authorList>
    </citation>
    <scope>NUCLEOTIDE SEQUENCE [LARGE SCALE GENOMIC DNA]</scope>
    <source>
        <strain evidence="2 3">SD</strain>
    </source>
</reference>
<sequence length="286" mass="29536">MSVAVVTDSTHYLPAALLQQHDIGQVSLYVNRGGASTRESEIGDLDAFYGELRDVAQLPTTSQPSVGDFLAVYEPLLAAGHDVVSIHLAGGISGTVESARQAAATATADGGRIEVLDSRMACGAQGLAVLAAVAGGTQGTDAAVAGAQAAIDALRRRFIFAVDTLEYLRRGGRIGTAQAWLGGALRIKPILTLDGEITPIERVRTSKRSFERMVQVARDLAEAGSDGWCVQHIQAPDEAARLAEAAQEVIGTAPRFVSEVGPVIGSHVGPGLLGIGGVPSSLLPPA</sequence>
<dbReference type="InterPro" id="IPR043168">
    <property type="entry name" value="DegV_C"/>
</dbReference>
<accession>A0ABU4VMA0</accession>
<comment type="caution">
    <text evidence="2">The sequence shown here is derived from an EMBL/GenBank/DDBJ whole genome shotgun (WGS) entry which is preliminary data.</text>
</comment>
<dbReference type="SUPFAM" id="SSF82549">
    <property type="entry name" value="DAK1/DegV-like"/>
    <property type="match status" value="1"/>
</dbReference>
<dbReference type="Pfam" id="PF02645">
    <property type="entry name" value="DegV"/>
    <property type="match status" value="1"/>
</dbReference>
<evidence type="ECO:0000256" key="1">
    <source>
        <dbReference type="ARBA" id="ARBA00023121"/>
    </source>
</evidence>
<dbReference type="Gene3D" id="3.40.50.10170">
    <property type="match status" value="1"/>
</dbReference>
<dbReference type="InterPro" id="IPR050270">
    <property type="entry name" value="DegV_domain_contain"/>
</dbReference>
<dbReference type="PANTHER" id="PTHR33434">
    <property type="entry name" value="DEGV DOMAIN-CONTAINING PROTEIN DR_1986-RELATED"/>
    <property type="match status" value="1"/>
</dbReference>
<evidence type="ECO:0000313" key="3">
    <source>
        <dbReference type="Proteomes" id="UP001277761"/>
    </source>
</evidence>
<dbReference type="RefSeq" id="WP_319955115.1">
    <property type="nucleotide sequence ID" value="NZ_JAXAVX010000009.1"/>
</dbReference>
<proteinExistence type="predicted"/>
<dbReference type="InterPro" id="IPR003797">
    <property type="entry name" value="DegV"/>
</dbReference>
<dbReference type="EMBL" id="JAXAVX010000009">
    <property type="protein sequence ID" value="MDX8152964.1"/>
    <property type="molecule type" value="Genomic_DNA"/>
</dbReference>
<evidence type="ECO:0000313" key="2">
    <source>
        <dbReference type="EMBL" id="MDX8152964.1"/>
    </source>
</evidence>
<keyword evidence="3" id="KW-1185">Reference proteome</keyword>
<dbReference type="Proteomes" id="UP001277761">
    <property type="component" value="Unassembled WGS sequence"/>
</dbReference>
<dbReference type="Gene3D" id="3.30.1180.10">
    <property type="match status" value="1"/>
</dbReference>
<dbReference type="PANTHER" id="PTHR33434:SF2">
    <property type="entry name" value="FATTY ACID-BINDING PROTEIN TM_1468"/>
    <property type="match status" value="1"/>
</dbReference>
<dbReference type="NCBIfam" id="TIGR00762">
    <property type="entry name" value="DegV"/>
    <property type="match status" value="1"/>
</dbReference>
<organism evidence="2 3">
    <name type="scientific">Patulibacter brassicae</name>
    <dbReference type="NCBI Taxonomy" id="1705717"/>
    <lineage>
        <taxon>Bacteria</taxon>
        <taxon>Bacillati</taxon>
        <taxon>Actinomycetota</taxon>
        <taxon>Thermoleophilia</taxon>
        <taxon>Solirubrobacterales</taxon>
        <taxon>Patulibacteraceae</taxon>
        <taxon>Patulibacter</taxon>
    </lineage>
</organism>
<keyword evidence="1" id="KW-0446">Lipid-binding</keyword>
<gene>
    <name evidence="2" type="ORF">SK069_15300</name>
</gene>